<dbReference type="Pfam" id="PF10852">
    <property type="entry name" value="DUF2651"/>
    <property type="match status" value="1"/>
</dbReference>
<keyword evidence="1" id="KW-1133">Transmembrane helix</keyword>
<protein>
    <submittedName>
        <fullName evidence="2">DUF2651 family protein</fullName>
    </submittedName>
</protein>
<accession>A0A926NMX6</accession>
<reference evidence="2" key="1">
    <citation type="submission" date="2020-09" db="EMBL/GenBank/DDBJ databases">
        <title>A novel bacterium of genus Bacillus, isolated from South China Sea.</title>
        <authorList>
            <person name="Huang H."/>
            <person name="Mo K."/>
            <person name="Hu Y."/>
        </authorList>
    </citation>
    <scope>NUCLEOTIDE SEQUENCE</scope>
    <source>
        <strain evidence="2">IB182487</strain>
    </source>
</reference>
<dbReference type="Proteomes" id="UP000626844">
    <property type="component" value="Unassembled WGS sequence"/>
</dbReference>
<evidence type="ECO:0000313" key="2">
    <source>
        <dbReference type="EMBL" id="MBD1382853.1"/>
    </source>
</evidence>
<keyword evidence="3" id="KW-1185">Reference proteome</keyword>
<evidence type="ECO:0000313" key="3">
    <source>
        <dbReference type="Proteomes" id="UP000626844"/>
    </source>
</evidence>
<feature type="transmembrane region" description="Helical" evidence="1">
    <location>
        <begin position="15"/>
        <end position="35"/>
    </location>
</feature>
<keyword evidence="1" id="KW-0472">Membrane</keyword>
<proteinExistence type="predicted"/>
<keyword evidence="1" id="KW-0812">Transmembrane</keyword>
<sequence length="90" mass="10205">MAALISFCFNLGNEFTFVLFGCPIIVIISSIIGFLVTKKWYIVPGITLILFTILSFTTFNESFFFWVIVYTLIAVLVCFIMLFVKKGAVK</sequence>
<feature type="transmembrane region" description="Helical" evidence="1">
    <location>
        <begin position="63"/>
        <end position="84"/>
    </location>
</feature>
<organism evidence="2 3">
    <name type="scientific">Metabacillus arenae</name>
    <dbReference type="NCBI Taxonomy" id="2771434"/>
    <lineage>
        <taxon>Bacteria</taxon>
        <taxon>Bacillati</taxon>
        <taxon>Bacillota</taxon>
        <taxon>Bacilli</taxon>
        <taxon>Bacillales</taxon>
        <taxon>Bacillaceae</taxon>
        <taxon>Metabacillus</taxon>
    </lineage>
</organism>
<dbReference type="AlphaFoldDB" id="A0A926NMX6"/>
<gene>
    <name evidence="2" type="ORF">IC621_21875</name>
</gene>
<feature type="transmembrane region" description="Helical" evidence="1">
    <location>
        <begin position="40"/>
        <end position="57"/>
    </location>
</feature>
<comment type="caution">
    <text evidence="2">The sequence shown here is derived from an EMBL/GenBank/DDBJ whole genome shotgun (WGS) entry which is preliminary data.</text>
</comment>
<evidence type="ECO:0000256" key="1">
    <source>
        <dbReference type="SAM" id="Phobius"/>
    </source>
</evidence>
<dbReference type="EMBL" id="JACXAI010000038">
    <property type="protein sequence ID" value="MBD1382853.1"/>
    <property type="molecule type" value="Genomic_DNA"/>
</dbReference>
<dbReference type="InterPro" id="IPR020258">
    <property type="entry name" value="Uncharacterised_YbeF"/>
</dbReference>
<name>A0A926NMX6_9BACI</name>